<evidence type="ECO:0000313" key="5">
    <source>
        <dbReference type="Proteomes" id="UP000523007"/>
    </source>
</evidence>
<feature type="transmembrane region" description="Helical" evidence="2">
    <location>
        <begin position="356"/>
        <end position="379"/>
    </location>
</feature>
<sequence length="431" mass="44878">MTHEHGHASGGPGEAHEPGSGQEPANPASPPPAQGAPWVAPGQHESSTPPPSFAPPGQASGQPPPYDPARAGWSGPYGAGHVMGPRPGVIPLRPLNMSEILNGAFNYVRHNAKAVLGLSFILTGIASVVTSIGMGGYMGDYGSWIGRMLNDPSAADIDTLPVAPWTIITMYGGALFAYIGQIVLTGLLAAVVGLAVLGRKLTMKEAMEAVRGRMGALFGVAGLLFLIGLGYTTLLAVFLGTAFAVGYFVGVLPGVIIGASGIAATIVVSVWIWVRTSLAMPVTILERVGPGRSLARSWRLTQRSWWRVFGLLFLSVLIASIVANLLTTPFALIGAVVPVFSPGAFWAYVVSTASSYVGTVLAAALSVPFVIGVTTLLYVDLRMRREGLDLRMQTATQSGEALGAEVYLPDTEGTPAYPDAQYGGQVSGNPM</sequence>
<evidence type="ECO:0000256" key="2">
    <source>
        <dbReference type="SAM" id="Phobius"/>
    </source>
</evidence>
<reference evidence="4 5" key="1">
    <citation type="submission" date="2020-08" db="EMBL/GenBank/DDBJ databases">
        <title>Sequencing the genomes of 1000 actinobacteria strains.</title>
        <authorList>
            <person name="Klenk H.-P."/>
        </authorList>
    </citation>
    <scope>NUCLEOTIDE SEQUENCE [LARGE SCALE GENOMIC DNA]</scope>
    <source>
        <strain evidence="4 5">DSM 102030</strain>
    </source>
</reference>
<feature type="transmembrane region" description="Helical" evidence="2">
    <location>
        <begin position="115"/>
        <end position="138"/>
    </location>
</feature>
<accession>A0A7W7RL99</accession>
<dbReference type="Pfam" id="PF10110">
    <property type="entry name" value="GPDPase_memb"/>
    <property type="match status" value="1"/>
</dbReference>
<dbReference type="InterPro" id="IPR018476">
    <property type="entry name" value="GlyceroP-diester-Pdiesterase_M"/>
</dbReference>
<evidence type="ECO:0000313" key="4">
    <source>
        <dbReference type="EMBL" id="MBB4933877.1"/>
    </source>
</evidence>
<feature type="transmembrane region" description="Helical" evidence="2">
    <location>
        <begin position="245"/>
        <end position="274"/>
    </location>
</feature>
<keyword evidence="2" id="KW-1133">Transmembrane helix</keyword>
<protein>
    <recommendedName>
        <fullName evidence="3">Glycerophosphoryl diester phosphodiesterase membrane domain-containing protein</fullName>
    </recommendedName>
</protein>
<dbReference type="Proteomes" id="UP000523007">
    <property type="component" value="Unassembled WGS sequence"/>
</dbReference>
<evidence type="ECO:0000259" key="3">
    <source>
        <dbReference type="Pfam" id="PF10110"/>
    </source>
</evidence>
<organism evidence="4 5">
    <name type="scientific">Lipingzhangella halophila</name>
    <dbReference type="NCBI Taxonomy" id="1783352"/>
    <lineage>
        <taxon>Bacteria</taxon>
        <taxon>Bacillati</taxon>
        <taxon>Actinomycetota</taxon>
        <taxon>Actinomycetes</taxon>
        <taxon>Streptosporangiales</taxon>
        <taxon>Nocardiopsidaceae</taxon>
        <taxon>Lipingzhangella</taxon>
    </lineage>
</organism>
<dbReference type="AlphaFoldDB" id="A0A7W7RL99"/>
<proteinExistence type="predicted"/>
<keyword evidence="5" id="KW-1185">Reference proteome</keyword>
<gene>
    <name evidence="4" type="ORF">F4561_004697</name>
</gene>
<feature type="transmembrane region" description="Helical" evidence="2">
    <location>
        <begin position="217"/>
        <end position="239"/>
    </location>
</feature>
<keyword evidence="2" id="KW-0472">Membrane</keyword>
<comment type="caution">
    <text evidence="4">The sequence shown here is derived from an EMBL/GenBank/DDBJ whole genome shotgun (WGS) entry which is preliminary data.</text>
</comment>
<feature type="transmembrane region" description="Helical" evidence="2">
    <location>
        <begin position="175"/>
        <end position="197"/>
    </location>
</feature>
<feature type="transmembrane region" description="Helical" evidence="2">
    <location>
        <begin position="308"/>
        <end position="336"/>
    </location>
</feature>
<evidence type="ECO:0000256" key="1">
    <source>
        <dbReference type="SAM" id="MobiDB-lite"/>
    </source>
</evidence>
<feature type="domain" description="Glycerophosphoryl diester phosphodiesterase membrane" evidence="3">
    <location>
        <begin position="261"/>
        <end position="383"/>
    </location>
</feature>
<dbReference type="EMBL" id="JACHJT010000001">
    <property type="protein sequence ID" value="MBB4933877.1"/>
    <property type="molecule type" value="Genomic_DNA"/>
</dbReference>
<keyword evidence="2" id="KW-0812">Transmembrane</keyword>
<dbReference type="RefSeq" id="WP_246437264.1">
    <property type="nucleotide sequence ID" value="NZ_JACHJT010000001.1"/>
</dbReference>
<feature type="region of interest" description="Disordered" evidence="1">
    <location>
        <begin position="1"/>
        <end position="72"/>
    </location>
</feature>
<name>A0A7W7RL99_9ACTN</name>